<feature type="domain" description="Ribosomal protein eL8/eL30/eS12/Gadd45" evidence="6">
    <location>
        <begin position="6"/>
        <end position="93"/>
    </location>
</feature>
<organism evidence="8">
    <name type="scientific">Ignisphaera aggregans</name>
    <dbReference type="NCBI Taxonomy" id="334771"/>
    <lineage>
        <taxon>Archaea</taxon>
        <taxon>Thermoproteota</taxon>
        <taxon>Thermoprotei</taxon>
        <taxon>Desulfurococcales</taxon>
        <taxon>Desulfurococcaceae</taxon>
        <taxon>Ignisphaera</taxon>
    </lineage>
</organism>
<sequence>MSVQSLDTLLKYVARSGKIIIGSNSTLKKAKLGQLKFIVIASNAPENLKNDATYYAKLSNIPIIEFSGTNKDLGTLLGKPFPATLVGIIDTGQVPVDLLTKYARTY</sequence>
<dbReference type="GO" id="GO:0022625">
    <property type="term" value="C:cytosolic large ribosomal subunit"/>
    <property type="evidence" value="ECO:0007669"/>
    <property type="project" value="InterPro"/>
</dbReference>
<dbReference type="Gene3D" id="3.30.1330.30">
    <property type="match status" value="1"/>
</dbReference>
<dbReference type="PROSITE" id="PS00709">
    <property type="entry name" value="RIBOSOMAL_L30E_1"/>
    <property type="match status" value="1"/>
</dbReference>
<dbReference type="HAMAP" id="MF_00481">
    <property type="entry name" value="Ribosomal_eL30"/>
    <property type="match status" value="1"/>
</dbReference>
<dbReference type="InterPro" id="IPR029064">
    <property type="entry name" value="Ribosomal_eL30-like_sf"/>
</dbReference>
<dbReference type="InterPro" id="IPR039109">
    <property type="entry name" value="Ribosomal_eL30-like"/>
</dbReference>
<dbReference type="SUPFAM" id="SSF55315">
    <property type="entry name" value="L30e-like"/>
    <property type="match status" value="1"/>
</dbReference>
<dbReference type="EMBL" id="DRZI01000231">
    <property type="protein sequence ID" value="HHP82091.1"/>
    <property type="molecule type" value="Genomic_DNA"/>
</dbReference>
<evidence type="ECO:0000313" key="8">
    <source>
        <dbReference type="EMBL" id="HHP82091.1"/>
    </source>
</evidence>
<evidence type="ECO:0000256" key="5">
    <source>
        <dbReference type="HAMAP-Rule" id="MF_00481"/>
    </source>
</evidence>
<protein>
    <recommendedName>
        <fullName evidence="4 5">Large ribosomal subunit protein eL30</fullName>
    </recommendedName>
</protein>
<dbReference type="EMBL" id="DRUB01000145">
    <property type="protein sequence ID" value="HHR96647.1"/>
    <property type="molecule type" value="Genomic_DNA"/>
</dbReference>
<dbReference type="GO" id="GO:0006412">
    <property type="term" value="P:translation"/>
    <property type="evidence" value="ECO:0007669"/>
    <property type="project" value="UniProtKB-UniRule"/>
</dbReference>
<evidence type="ECO:0000313" key="7">
    <source>
        <dbReference type="EMBL" id="HGV66219.1"/>
    </source>
</evidence>
<evidence type="ECO:0000256" key="1">
    <source>
        <dbReference type="ARBA" id="ARBA00007326"/>
    </source>
</evidence>
<dbReference type="AlphaFoldDB" id="A0A7C5TID7"/>
<dbReference type="GO" id="GO:0003735">
    <property type="term" value="F:structural constituent of ribosome"/>
    <property type="evidence" value="ECO:0007669"/>
    <property type="project" value="InterPro"/>
</dbReference>
<name>A0A7C5TID7_9CREN</name>
<dbReference type="InterPro" id="IPR022991">
    <property type="entry name" value="Ribosomal_eL30_CS"/>
</dbReference>
<dbReference type="InterPro" id="IPR000231">
    <property type="entry name" value="Ribosomal_eL30"/>
</dbReference>
<evidence type="ECO:0000313" key="9">
    <source>
        <dbReference type="EMBL" id="HHR96647.1"/>
    </source>
</evidence>
<evidence type="ECO:0000256" key="4">
    <source>
        <dbReference type="ARBA" id="ARBA00035231"/>
    </source>
</evidence>
<reference evidence="8" key="1">
    <citation type="journal article" date="2020" name="mSystems">
        <title>Genome- and Community-Level Interaction Insights into Carbon Utilization and Element Cycling Functions of Hydrothermarchaeota in Hydrothermal Sediment.</title>
        <authorList>
            <person name="Zhou Z."/>
            <person name="Liu Y."/>
            <person name="Xu W."/>
            <person name="Pan J."/>
            <person name="Luo Z.H."/>
            <person name="Li M."/>
        </authorList>
    </citation>
    <scope>NUCLEOTIDE SEQUENCE [LARGE SCALE GENOMIC DNA]</scope>
    <source>
        <strain evidence="9">SpSt-1</strain>
        <strain evidence="8">SpSt-1121</strain>
        <strain evidence="7">SpSt-721</strain>
    </source>
</reference>
<comment type="similarity">
    <text evidence="1 5">Belongs to the eukaryotic ribosomal protein eL30 family.</text>
</comment>
<dbReference type="PANTHER" id="PTHR11449">
    <property type="entry name" value="RIBOSOMAL PROTEIN L30"/>
    <property type="match status" value="1"/>
</dbReference>
<dbReference type="EMBL" id="DTET01000009">
    <property type="protein sequence ID" value="HGV66219.1"/>
    <property type="molecule type" value="Genomic_DNA"/>
</dbReference>
<dbReference type="PROSITE" id="PS00993">
    <property type="entry name" value="RIBOSOMAL_L30E_2"/>
    <property type="match status" value="1"/>
</dbReference>
<dbReference type="Pfam" id="PF01248">
    <property type="entry name" value="Ribosomal_L7Ae"/>
    <property type="match status" value="1"/>
</dbReference>
<evidence type="ECO:0000256" key="2">
    <source>
        <dbReference type="ARBA" id="ARBA00022980"/>
    </source>
</evidence>
<keyword evidence="3 5" id="KW-0687">Ribonucleoprotein</keyword>
<accession>A0A7C5TID7</accession>
<dbReference type="NCBIfam" id="NF002172">
    <property type="entry name" value="PRK01018.1"/>
    <property type="match status" value="1"/>
</dbReference>
<evidence type="ECO:0000256" key="3">
    <source>
        <dbReference type="ARBA" id="ARBA00023274"/>
    </source>
</evidence>
<proteinExistence type="inferred from homology"/>
<dbReference type="GO" id="GO:0003723">
    <property type="term" value="F:RNA binding"/>
    <property type="evidence" value="ECO:0007669"/>
    <property type="project" value="InterPro"/>
</dbReference>
<dbReference type="InterPro" id="IPR004038">
    <property type="entry name" value="Ribosomal_eL8/eL30/eS12/Gad45"/>
</dbReference>
<comment type="caution">
    <text evidence="8">The sequence shown here is derived from an EMBL/GenBank/DDBJ whole genome shotgun (WGS) entry which is preliminary data.</text>
</comment>
<evidence type="ECO:0000259" key="6">
    <source>
        <dbReference type="Pfam" id="PF01248"/>
    </source>
</evidence>
<gene>
    <name evidence="5" type="primary">rpl30e</name>
    <name evidence="9" type="ORF">ENL47_07565</name>
    <name evidence="8" type="ORF">ENM84_05435</name>
    <name evidence="7" type="ORF">ENV02_00175</name>
</gene>
<keyword evidence="2 5" id="KW-0689">Ribosomal protein</keyword>